<sequence>MKRRLAIVLLTLGTIGGYAAGFASLRCHSWQRRQHFENHVAKVCVDAARRAEPPAPPPPPAPPR</sequence>
<dbReference type="OrthoDB" id="5525770at2"/>
<name>A0A4U1IUM5_9BACT</name>
<evidence type="ECO:0000313" key="1">
    <source>
        <dbReference type="EMBL" id="TKC98099.1"/>
    </source>
</evidence>
<keyword evidence="2" id="KW-1185">Reference proteome</keyword>
<accession>A0A4U1IUM5</accession>
<dbReference type="AlphaFoldDB" id="A0A4U1IUM5"/>
<dbReference type="Proteomes" id="UP000309215">
    <property type="component" value="Unassembled WGS sequence"/>
</dbReference>
<protein>
    <submittedName>
        <fullName evidence="1">Uncharacterized protein</fullName>
    </submittedName>
</protein>
<gene>
    <name evidence="1" type="ORF">E8A74_42465</name>
</gene>
<dbReference type="RefSeq" id="WP_136934859.1">
    <property type="nucleotide sequence ID" value="NZ_SSMQ01000074.1"/>
</dbReference>
<organism evidence="1 2">
    <name type="scientific">Polyangium fumosum</name>
    <dbReference type="NCBI Taxonomy" id="889272"/>
    <lineage>
        <taxon>Bacteria</taxon>
        <taxon>Pseudomonadati</taxon>
        <taxon>Myxococcota</taxon>
        <taxon>Polyangia</taxon>
        <taxon>Polyangiales</taxon>
        <taxon>Polyangiaceae</taxon>
        <taxon>Polyangium</taxon>
    </lineage>
</organism>
<reference evidence="1 2" key="1">
    <citation type="submission" date="2019-04" db="EMBL/GenBank/DDBJ databases">
        <authorList>
            <person name="Li Y."/>
            <person name="Wang J."/>
        </authorList>
    </citation>
    <scope>NUCLEOTIDE SEQUENCE [LARGE SCALE GENOMIC DNA]</scope>
    <source>
        <strain evidence="1 2">DSM 14668</strain>
    </source>
</reference>
<comment type="caution">
    <text evidence="1">The sequence shown here is derived from an EMBL/GenBank/DDBJ whole genome shotgun (WGS) entry which is preliminary data.</text>
</comment>
<proteinExistence type="predicted"/>
<evidence type="ECO:0000313" key="2">
    <source>
        <dbReference type="Proteomes" id="UP000309215"/>
    </source>
</evidence>
<dbReference type="EMBL" id="SSMQ01000074">
    <property type="protein sequence ID" value="TKC98099.1"/>
    <property type="molecule type" value="Genomic_DNA"/>
</dbReference>